<organism evidence="1 2">
    <name type="scientific">Pyropia yezoensis</name>
    <name type="common">Susabi-nori</name>
    <name type="synonym">Porphyra yezoensis</name>
    <dbReference type="NCBI Taxonomy" id="2788"/>
    <lineage>
        <taxon>Eukaryota</taxon>
        <taxon>Rhodophyta</taxon>
        <taxon>Bangiophyceae</taxon>
        <taxon>Bangiales</taxon>
        <taxon>Bangiaceae</taxon>
        <taxon>Pyropia</taxon>
    </lineage>
</organism>
<proteinExistence type="predicted"/>
<keyword evidence="2" id="KW-1185">Reference proteome</keyword>
<dbReference type="EMBL" id="CM020618">
    <property type="protein sequence ID" value="KAK1858434.1"/>
    <property type="molecule type" value="Genomic_DNA"/>
</dbReference>
<name>A0ACC3BKG3_PYRYE</name>
<accession>A0ACC3BKG3</accession>
<comment type="caution">
    <text evidence="1">The sequence shown here is derived from an EMBL/GenBank/DDBJ whole genome shotgun (WGS) entry which is preliminary data.</text>
</comment>
<sequence>MQTEHPSRPGGGLMPHRDARGGEGRREGKTIVRSGLPVCGGRSKPLWLLTGSVRSLLGRHGPVPSPPPPPPLQPPPALSKPLWLLSPARLAVHGLVSSLPPPPHPRRNIEVLGGAVQGGGGGGEGAVPPSLFPRALTVRAPLRRTVQPGRRRHEGHHNDCWGSLGGGEGRRCNQRKVGCCSITSLLPPPAPISSLSPPQRRTPAPAFKPGLVSPPCPPTLPSASSFPLPHNHNRGRPRAVGARWRGGGGCPGPAAAPTATPGVTRAAAAVRRGEVGRAASTQSYARHKDCGQPCPPPIPPSPALLPRPPIPILPSSFRPDPPSPTLPLTTLLSPSRSSYPTTIATSAVATTAVAVGAAAAAVAAAVDHHPPRWRRAPIASPSLFVPPACLPRH</sequence>
<protein>
    <submittedName>
        <fullName evidence="1">Uncharacterized protein</fullName>
    </submittedName>
</protein>
<gene>
    <name evidence="1" type="ORF">I4F81_001039</name>
</gene>
<evidence type="ECO:0000313" key="2">
    <source>
        <dbReference type="Proteomes" id="UP000798662"/>
    </source>
</evidence>
<dbReference type="Proteomes" id="UP000798662">
    <property type="component" value="Chromosome 1"/>
</dbReference>
<reference evidence="1" key="1">
    <citation type="submission" date="2019-11" db="EMBL/GenBank/DDBJ databases">
        <title>Nori genome reveals adaptations in red seaweeds to the harsh intertidal environment.</title>
        <authorList>
            <person name="Wang D."/>
            <person name="Mao Y."/>
        </authorList>
    </citation>
    <scope>NUCLEOTIDE SEQUENCE</scope>
    <source>
        <tissue evidence="1">Gametophyte</tissue>
    </source>
</reference>
<evidence type="ECO:0000313" key="1">
    <source>
        <dbReference type="EMBL" id="KAK1858434.1"/>
    </source>
</evidence>